<comment type="caution">
    <text evidence="3">The sequence shown here is derived from an EMBL/GenBank/DDBJ whole genome shotgun (WGS) entry which is preliminary data.</text>
</comment>
<evidence type="ECO:0000313" key="4">
    <source>
        <dbReference type="Proteomes" id="UP001159042"/>
    </source>
</evidence>
<feature type="domain" description="Glutaredoxin" evidence="2">
    <location>
        <begin position="329"/>
        <end position="396"/>
    </location>
</feature>
<dbReference type="EMBL" id="JANEYG010000006">
    <property type="protein sequence ID" value="KAJ8922721.1"/>
    <property type="molecule type" value="Genomic_DNA"/>
</dbReference>
<organism evidence="3 4">
    <name type="scientific">Exocentrus adspersus</name>
    <dbReference type="NCBI Taxonomy" id="1586481"/>
    <lineage>
        <taxon>Eukaryota</taxon>
        <taxon>Metazoa</taxon>
        <taxon>Ecdysozoa</taxon>
        <taxon>Arthropoda</taxon>
        <taxon>Hexapoda</taxon>
        <taxon>Insecta</taxon>
        <taxon>Pterygota</taxon>
        <taxon>Neoptera</taxon>
        <taxon>Endopterygota</taxon>
        <taxon>Coleoptera</taxon>
        <taxon>Polyphaga</taxon>
        <taxon>Cucujiformia</taxon>
        <taxon>Chrysomeloidea</taxon>
        <taxon>Cerambycidae</taxon>
        <taxon>Lamiinae</taxon>
        <taxon>Acanthocinini</taxon>
        <taxon>Exocentrus</taxon>
    </lineage>
</organism>
<dbReference type="Pfam" id="PF00462">
    <property type="entry name" value="Glutaredoxin"/>
    <property type="match status" value="1"/>
</dbReference>
<evidence type="ECO:0000259" key="2">
    <source>
        <dbReference type="Pfam" id="PF00462"/>
    </source>
</evidence>
<feature type="region of interest" description="Disordered" evidence="1">
    <location>
        <begin position="1"/>
        <end position="35"/>
    </location>
</feature>
<feature type="region of interest" description="Disordered" evidence="1">
    <location>
        <begin position="126"/>
        <end position="202"/>
    </location>
</feature>
<dbReference type="Gene3D" id="3.40.30.10">
    <property type="entry name" value="Glutaredoxin"/>
    <property type="match status" value="1"/>
</dbReference>
<feature type="compositionally biased region" description="Polar residues" evidence="1">
    <location>
        <begin position="126"/>
        <end position="137"/>
    </location>
</feature>
<dbReference type="Proteomes" id="UP001159042">
    <property type="component" value="Unassembled WGS sequence"/>
</dbReference>
<protein>
    <recommendedName>
        <fullName evidence="2">Glutaredoxin domain-containing protein</fullName>
    </recommendedName>
</protein>
<dbReference type="GO" id="GO:0007605">
    <property type="term" value="P:sensory perception of sound"/>
    <property type="evidence" value="ECO:0007669"/>
    <property type="project" value="InterPro"/>
</dbReference>
<name>A0AAV8WAA7_9CUCU</name>
<dbReference type="PANTHER" id="PTHR46990">
    <property type="entry name" value="GLUTAREDOXIN DOMAIN-CONTAINING CYSTEINE-RICH PROTEIN 1"/>
    <property type="match status" value="1"/>
</dbReference>
<evidence type="ECO:0000256" key="1">
    <source>
        <dbReference type="SAM" id="MobiDB-lite"/>
    </source>
</evidence>
<proteinExistence type="predicted"/>
<evidence type="ECO:0000313" key="3">
    <source>
        <dbReference type="EMBL" id="KAJ8922721.1"/>
    </source>
</evidence>
<dbReference type="Pfam" id="PF23733">
    <property type="entry name" value="GRXCR1-2_C"/>
    <property type="match status" value="1"/>
</dbReference>
<gene>
    <name evidence="3" type="ORF">NQ315_007756</name>
</gene>
<dbReference type="AlphaFoldDB" id="A0AAV8WAA7"/>
<accession>A0AAV8WAA7</accession>
<dbReference type="SUPFAM" id="SSF52833">
    <property type="entry name" value="Thioredoxin-like"/>
    <property type="match status" value="1"/>
</dbReference>
<dbReference type="CDD" id="cd03031">
    <property type="entry name" value="GRX_GRX_like"/>
    <property type="match status" value="1"/>
</dbReference>
<dbReference type="InterPro" id="IPR002109">
    <property type="entry name" value="Glutaredoxin"/>
</dbReference>
<dbReference type="InterPro" id="IPR042797">
    <property type="entry name" value="GRXCR1"/>
</dbReference>
<dbReference type="InterPro" id="IPR036249">
    <property type="entry name" value="Thioredoxin-like_sf"/>
</dbReference>
<dbReference type="PANTHER" id="PTHR46990:SF1">
    <property type="entry name" value="GLUTAREDOXIN DOMAIN-CONTAINING CYSTEINE-RICH PROTEIN 1"/>
    <property type="match status" value="1"/>
</dbReference>
<feature type="compositionally biased region" description="Polar residues" evidence="1">
    <location>
        <begin position="182"/>
        <end position="202"/>
    </location>
</feature>
<keyword evidence="4" id="KW-1185">Reference proteome</keyword>
<sequence>MEATTVAASPMPSRSKFLASSPPPSSPSTVSARTVAPPLVVRHHNSTSEERVQNKNHVVKILINPKQDQARNADVWDKRDSVVCDVAPCVRISVNSDSEMIENHSMAETFCYGSYNYGLKSSGQISPFSDTPDSGTCSDLDLAPPPLPRKKSDGISITLIESHKRAPSSSSGAEVDSDDNESNISCDSLNSGKTSPSEKSSYLPQMLLHDIRQRKKLSSSEPPIIIEKSYEERKLEEREQEKAVVKYTADMFYNFHINEHLNNVTPKVVVDDDETFAGYKDMLNDGAATIRSAKGTVRGVKNRVRAGIATFLQIHSTGKNYKEKEAGKVVVYTTTMGIVRDTYQACMKVKQILRTLLVKYEERDVFMSSEYQAEIQERMQCKDILVPQMFVDGQHIGDAEIIERLNESGELRRILKPFKSMDVCTTCKVCGGFRLLPCQICNGSKKSVHRNHFTTEFVALKCMNCDEVGLVRCNSCS</sequence>
<dbReference type="PROSITE" id="PS51354">
    <property type="entry name" value="GLUTAREDOXIN_2"/>
    <property type="match status" value="1"/>
</dbReference>
<reference evidence="3 4" key="1">
    <citation type="journal article" date="2023" name="Insect Mol. Biol.">
        <title>Genome sequencing provides insights into the evolution of gene families encoding plant cell wall-degrading enzymes in longhorned beetles.</title>
        <authorList>
            <person name="Shin N.R."/>
            <person name="Okamura Y."/>
            <person name="Kirsch R."/>
            <person name="Pauchet Y."/>
        </authorList>
    </citation>
    <scope>NUCLEOTIDE SEQUENCE [LARGE SCALE GENOMIC DNA]</scope>
    <source>
        <strain evidence="3">EAD_L_NR</strain>
    </source>
</reference>